<accession>A0A8S9IGN3</accession>
<feature type="compositionally biased region" description="Basic and acidic residues" evidence="1">
    <location>
        <begin position="47"/>
        <end position="62"/>
    </location>
</feature>
<evidence type="ECO:0000313" key="4">
    <source>
        <dbReference type="Proteomes" id="UP000266723"/>
    </source>
</evidence>
<reference evidence="3" key="2">
    <citation type="submission" date="2019-12" db="EMBL/GenBank/DDBJ databases">
        <authorList>
            <person name="Studholme D.J."/>
            <person name="Sarris P."/>
        </authorList>
    </citation>
    <scope>NUCLEOTIDE SEQUENCE</scope>
    <source>
        <strain evidence="3">PFS-1207/04</strain>
        <tissue evidence="3">Leaf</tissue>
    </source>
</reference>
<dbReference type="Proteomes" id="UP000266723">
    <property type="component" value="Unassembled WGS sequence"/>
</dbReference>
<dbReference type="EMBL" id="QGKY02000094">
    <property type="protein sequence ID" value="KAF2602760.1"/>
    <property type="molecule type" value="Genomic_DNA"/>
</dbReference>
<dbReference type="AlphaFoldDB" id="A0A8S9IGN3"/>
<feature type="region of interest" description="Disordered" evidence="1">
    <location>
        <begin position="1"/>
        <end position="74"/>
    </location>
</feature>
<dbReference type="OrthoDB" id="10565424at2759"/>
<protein>
    <submittedName>
        <fullName evidence="2">Uncharacterized protein</fullName>
    </submittedName>
</protein>
<reference evidence="3 4" key="3">
    <citation type="journal article" date="2020" name="BMC Genomics">
        <title>Intraspecific diversification of the crop wild relative Brassica cretica Lam. using demographic model selection.</title>
        <authorList>
            <person name="Kioukis A."/>
            <person name="Michalopoulou V.A."/>
            <person name="Briers L."/>
            <person name="Pirintsos S."/>
            <person name="Studholme D.J."/>
            <person name="Pavlidis P."/>
            <person name="Sarris P.F."/>
        </authorList>
    </citation>
    <scope>NUCLEOTIDE SEQUENCE [LARGE SCALE GENOMIC DNA]</scope>
    <source>
        <strain evidence="4">cv. PFS-1207/04</strain>
        <strain evidence="3">PFS-1207/04</strain>
    </source>
</reference>
<evidence type="ECO:0000313" key="2">
    <source>
        <dbReference type="EMBL" id="KAF2602760.1"/>
    </source>
</evidence>
<organism evidence="2">
    <name type="scientific">Brassica cretica</name>
    <name type="common">Mustard</name>
    <dbReference type="NCBI Taxonomy" id="69181"/>
    <lineage>
        <taxon>Eukaryota</taxon>
        <taxon>Viridiplantae</taxon>
        <taxon>Streptophyta</taxon>
        <taxon>Embryophyta</taxon>
        <taxon>Tracheophyta</taxon>
        <taxon>Spermatophyta</taxon>
        <taxon>Magnoliopsida</taxon>
        <taxon>eudicotyledons</taxon>
        <taxon>Gunneridae</taxon>
        <taxon>Pentapetalae</taxon>
        <taxon>rosids</taxon>
        <taxon>malvids</taxon>
        <taxon>Brassicales</taxon>
        <taxon>Brassicaceae</taxon>
        <taxon>Brassiceae</taxon>
        <taxon>Brassica</taxon>
    </lineage>
</organism>
<reference evidence="2" key="1">
    <citation type="submission" date="2019-12" db="EMBL/GenBank/DDBJ databases">
        <title>Genome sequencing and annotation of Brassica cretica.</title>
        <authorList>
            <person name="Studholme D.J."/>
            <person name="Sarris P.F."/>
        </authorList>
    </citation>
    <scope>NUCLEOTIDE SEQUENCE</scope>
    <source>
        <strain evidence="2">PFS-102/07</strain>
        <tissue evidence="2">Leaf</tissue>
    </source>
</reference>
<evidence type="ECO:0000313" key="3">
    <source>
        <dbReference type="EMBL" id="KAF3577667.1"/>
    </source>
</evidence>
<feature type="compositionally biased region" description="Low complexity" evidence="1">
    <location>
        <begin position="34"/>
        <end position="44"/>
    </location>
</feature>
<evidence type="ECO:0000256" key="1">
    <source>
        <dbReference type="SAM" id="MobiDB-lite"/>
    </source>
</evidence>
<proteinExistence type="predicted"/>
<gene>
    <name evidence="3" type="ORF">DY000_02033439</name>
    <name evidence="2" type="ORF">F2Q70_00027274</name>
</gene>
<sequence>MPLPEHTRQPNVADSDGFDVLPSISNEAPFNAKSSFSSGHVSSSPKDGSKERSKRDDFEMKNRNIFIPENTPTH</sequence>
<keyword evidence="4" id="KW-1185">Reference proteome</keyword>
<name>A0A8S9IGN3_BRACR</name>
<comment type="caution">
    <text evidence="2">The sequence shown here is derived from an EMBL/GenBank/DDBJ whole genome shotgun (WGS) entry which is preliminary data.</text>
</comment>
<dbReference type="EMBL" id="QGKV02000649">
    <property type="protein sequence ID" value="KAF3577667.1"/>
    <property type="molecule type" value="Genomic_DNA"/>
</dbReference>